<gene>
    <name evidence="1" type="ORF">DBB42_01695</name>
</gene>
<comment type="caution">
    <text evidence="1">The sequence shown here is derived from an EMBL/GenBank/DDBJ whole genome shotgun (WGS) entry which is preliminary data.</text>
</comment>
<protein>
    <submittedName>
        <fullName evidence="1">Uncharacterized protein</fullName>
    </submittedName>
</protein>
<evidence type="ECO:0000313" key="2">
    <source>
        <dbReference type="Proteomes" id="UP000244874"/>
    </source>
</evidence>
<name>A0A2R7URN7_PSEDL</name>
<dbReference type="AlphaFoldDB" id="A0A2R7URN7"/>
<proteinExistence type="predicted"/>
<dbReference type="EMBL" id="QANO01000064">
    <property type="protein sequence ID" value="PTU53955.1"/>
    <property type="molecule type" value="Genomic_DNA"/>
</dbReference>
<sequence length="72" mass="8013">MPFIVINSSNNFDPIHQNEYATEQVADAAARKLLEEQPTAIVRTAQVLKRYSAKVTVSVEEAAEQPVQEVVE</sequence>
<dbReference type="Proteomes" id="UP000244874">
    <property type="component" value="Unassembled WGS sequence"/>
</dbReference>
<reference evidence="1 2" key="1">
    <citation type="submission" date="2018-04" db="EMBL/GenBank/DDBJ databases">
        <authorList>
            <person name="Go L.Y."/>
            <person name="Mitchell J.A."/>
        </authorList>
    </citation>
    <scope>NUCLEOTIDE SEQUENCE [LARGE SCALE GENOMIC DNA]</scope>
    <source>
        <strain evidence="1 2">KCJK7865</strain>
    </source>
</reference>
<organism evidence="1 2">
    <name type="scientific">Pseudomonas plecoglossicida</name>
    <dbReference type="NCBI Taxonomy" id="70775"/>
    <lineage>
        <taxon>Bacteria</taxon>
        <taxon>Pseudomonadati</taxon>
        <taxon>Pseudomonadota</taxon>
        <taxon>Gammaproteobacteria</taxon>
        <taxon>Pseudomonadales</taxon>
        <taxon>Pseudomonadaceae</taxon>
        <taxon>Pseudomonas</taxon>
    </lineage>
</organism>
<evidence type="ECO:0000313" key="1">
    <source>
        <dbReference type="EMBL" id="PTU53955.1"/>
    </source>
</evidence>
<dbReference type="RefSeq" id="WP_108479904.1">
    <property type="nucleotide sequence ID" value="NZ_QANO01000064.1"/>
</dbReference>
<accession>A0A2R7URN7</accession>